<name>A0A848HAK9_9BURK</name>
<dbReference type="InterPro" id="IPR036770">
    <property type="entry name" value="Ankyrin_rpt-contain_sf"/>
</dbReference>
<dbReference type="Proteomes" id="UP000541185">
    <property type="component" value="Unassembled WGS sequence"/>
</dbReference>
<dbReference type="Gene3D" id="1.25.40.20">
    <property type="entry name" value="Ankyrin repeat-containing domain"/>
    <property type="match status" value="1"/>
</dbReference>
<accession>A0A848HAK9</accession>
<evidence type="ECO:0000256" key="1">
    <source>
        <dbReference type="PROSITE-ProRule" id="PRU00023"/>
    </source>
</evidence>
<organism evidence="2 3">
    <name type="scientific">Ramlibacter agri</name>
    <dbReference type="NCBI Taxonomy" id="2728837"/>
    <lineage>
        <taxon>Bacteria</taxon>
        <taxon>Pseudomonadati</taxon>
        <taxon>Pseudomonadota</taxon>
        <taxon>Betaproteobacteria</taxon>
        <taxon>Burkholderiales</taxon>
        <taxon>Comamonadaceae</taxon>
        <taxon>Ramlibacter</taxon>
    </lineage>
</organism>
<dbReference type="Pfam" id="PF13637">
    <property type="entry name" value="Ank_4"/>
    <property type="match status" value="1"/>
</dbReference>
<evidence type="ECO:0000313" key="2">
    <source>
        <dbReference type="EMBL" id="NML47497.1"/>
    </source>
</evidence>
<comment type="caution">
    <text evidence="2">The sequence shown here is derived from an EMBL/GenBank/DDBJ whole genome shotgun (WGS) entry which is preliminary data.</text>
</comment>
<sequence>MARRSGGLTVLHRAACADRSTANIAVLVEAGADPHACNDEGETPLQYALREGWKESAQALQRYE</sequence>
<dbReference type="PROSITE" id="PS50088">
    <property type="entry name" value="ANK_REPEAT"/>
    <property type="match status" value="1"/>
</dbReference>
<feature type="repeat" description="ANK" evidence="1">
    <location>
        <begin position="6"/>
        <end position="39"/>
    </location>
</feature>
<proteinExistence type="predicted"/>
<gene>
    <name evidence="2" type="ORF">HHL11_27350</name>
</gene>
<evidence type="ECO:0000313" key="3">
    <source>
        <dbReference type="Proteomes" id="UP000541185"/>
    </source>
</evidence>
<reference evidence="2 3" key="1">
    <citation type="submission" date="2020-04" db="EMBL/GenBank/DDBJ databases">
        <title>Ramlibacter sp. G-1-2-2 isolated from soil.</title>
        <authorList>
            <person name="Dahal R.H."/>
        </authorList>
    </citation>
    <scope>NUCLEOTIDE SEQUENCE [LARGE SCALE GENOMIC DNA]</scope>
    <source>
        <strain evidence="2 3">G-1-2-2</strain>
    </source>
</reference>
<dbReference type="AlphaFoldDB" id="A0A848HAK9"/>
<protein>
    <submittedName>
        <fullName evidence="2">Ankyrin repeat domain-containing protein</fullName>
    </submittedName>
</protein>
<keyword evidence="3" id="KW-1185">Reference proteome</keyword>
<keyword evidence="1" id="KW-0040">ANK repeat</keyword>
<dbReference type="EMBL" id="JABBFX010000003">
    <property type="protein sequence ID" value="NML47497.1"/>
    <property type="molecule type" value="Genomic_DNA"/>
</dbReference>
<dbReference type="InterPro" id="IPR002110">
    <property type="entry name" value="Ankyrin_rpt"/>
</dbReference>
<dbReference type="SUPFAM" id="SSF48403">
    <property type="entry name" value="Ankyrin repeat"/>
    <property type="match status" value="1"/>
</dbReference>